<gene>
    <name evidence="1" type="ORF">KN815_12950</name>
</gene>
<proteinExistence type="predicted"/>
<dbReference type="Pfam" id="PF21274">
    <property type="entry name" value="Rng_hyd_C"/>
    <property type="match status" value="1"/>
</dbReference>
<organism evidence="1 2">
    <name type="scientific">Streptomyces niphimycinicus</name>
    <dbReference type="NCBI Taxonomy" id="2842201"/>
    <lineage>
        <taxon>Bacteria</taxon>
        <taxon>Bacillati</taxon>
        <taxon>Actinomycetota</taxon>
        <taxon>Actinomycetes</taxon>
        <taxon>Kitasatosporales</taxon>
        <taxon>Streptomycetaceae</taxon>
        <taxon>Streptomyces</taxon>
    </lineage>
</organism>
<keyword evidence="2" id="KW-1185">Reference proteome</keyword>
<dbReference type="RefSeq" id="WP_216341935.1">
    <property type="nucleotide sequence ID" value="NZ_JAHLEM010000110.1"/>
</dbReference>
<sequence>MQWRWVGEIYHRERHPIGRRVLRQSGAMVRAVTLGPRPARWLRDHLAPAVLRVGRARDTIAGGFSGVTLRCPGNRRGHALVGTRATEVPLTEGPLSELQRAGGFLLIRETGAPRIDTAMAQAQRTDPGPALLVRPDGYIAWAGPDVRTNGPDGWHTAWRAWTGPSAEAVHARR</sequence>
<evidence type="ECO:0000313" key="1">
    <source>
        <dbReference type="EMBL" id="MBU3864950.1"/>
    </source>
</evidence>
<dbReference type="EMBL" id="JAHLEM010000110">
    <property type="protein sequence ID" value="MBU3864950.1"/>
    <property type="molecule type" value="Genomic_DNA"/>
</dbReference>
<dbReference type="Proteomes" id="UP000720508">
    <property type="component" value="Unassembled WGS sequence"/>
</dbReference>
<comment type="caution">
    <text evidence="1">The sequence shown here is derived from an EMBL/GenBank/DDBJ whole genome shotgun (WGS) entry which is preliminary data.</text>
</comment>
<accession>A0ABS6CDJ5</accession>
<name>A0ABS6CDJ5_9ACTN</name>
<reference evidence="1 2" key="1">
    <citation type="submission" date="2021-06" db="EMBL/GenBank/DDBJ databases">
        <authorList>
            <person name="Pan X."/>
        </authorList>
    </citation>
    <scope>NUCLEOTIDE SEQUENCE [LARGE SCALE GENOMIC DNA]</scope>
    <source>
        <strain evidence="1 2">4503</strain>
    </source>
</reference>
<protein>
    <recommendedName>
        <fullName evidence="3">Monooxygenase</fullName>
    </recommendedName>
</protein>
<evidence type="ECO:0008006" key="3">
    <source>
        <dbReference type="Google" id="ProtNLM"/>
    </source>
</evidence>
<evidence type="ECO:0000313" key="2">
    <source>
        <dbReference type="Proteomes" id="UP000720508"/>
    </source>
</evidence>